<dbReference type="KEGG" id="hazt:108674597"/>
<dbReference type="InterPro" id="IPR009011">
    <property type="entry name" value="Man6P_isomerase_rcpt-bd_dom_sf"/>
</dbReference>
<evidence type="ECO:0000256" key="1">
    <source>
        <dbReference type="ARBA" id="ARBA00022729"/>
    </source>
</evidence>
<organism evidence="6 7">
    <name type="scientific">Hyalella azteca</name>
    <name type="common">Amphipod</name>
    <dbReference type="NCBI Taxonomy" id="294128"/>
    <lineage>
        <taxon>Eukaryota</taxon>
        <taxon>Metazoa</taxon>
        <taxon>Ecdysozoa</taxon>
        <taxon>Arthropoda</taxon>
        <taxon>Crustacea</taxon>
        <taxon>Multicrustacea</taxon>
        <taxon>Malacostraca</taxon>
        <taxon>Eumalacostraca</taxon>
        <taxon>Peracarida</taxon>
        <taxon>Amphipoda</taxon>
        <taxon>Senticaudata</taxon>
        <taxon>Talitrida</taxon>
        <taxon>Talitroidea</taxon>
        <taxon>Hyalellidae</taxon>
        <taxon>Hyalella</taxon>
    </lineage>
</organism>
<keyword evidence="6" id="KW-1185">Reference proteome</keyword>
<keyword evidence="1 4" id="KW-0732">Signal</keyword>
<dbReference type="PROSITE" id="PS51914">
    <property type="entry name" value="MRH"/>
    <property type="match status" value="1"/>
</dbReference>
<dbReference type="PANTHER" id="PTHR12630">
    <property type="entry name" value="N-LINKED OLIGOSACCHARIDE PROCESSING"/>
    <property type="match status" value="1"/>
</dbReference>
<dbReference type="PANTHER" id="PTHR12630:SF6">
    <property type="entry name" value="N-ACETYLGLUCOSAMINE-1-PHOSPHOTRANSFERASE SUBUNIT GAMMA"/>
    <property type="match status" value="1"/>
</dbReference>
<dbReference type="Proteomes" id="UP000694843">
    <property type="component" value="Unplaced"/>
</dbReference>
<evidence type="ECO:0000313" key="6">
    <source>
        <dbReference type="Proteomes" id="UP000694843"/>
    </source>
</evidence>
<dbReference type="GeneID" id="108674597"/>
<dbReference type="SUPFAM" id="SSF50911">
    <property type="entry name" value="Mannose 6-phosphate receptor domain"/>
    <property type="match status" value="1"/>
</dbReference>
<name>A0A8B7NWF3_HYAAZ</name>
<evidence type="ECO:0000256" key="2">
    <source>
        <dbReference type="ARBA" id="ARBA00023157"/>
    </source>
</evidence>
<keyword evidence="3" id="KW-0175">Coiled coil</keyword>
<gene>
    <name evidence="7" type="primary">LOC108674597</name>
</gene>
<reference evidence="7" key="1">
    <citation type="submission" date="2025-08" db="UniProtKB">
        <authorList>
            <consortium name="RefSeq"/>
        </authorList>
    </citation>
    <scope>IDENTIFICATION</scope>
    <source>
        <tissue evidence="7">Whole organism</tissue>
    </source>
</reference>
<dbReference type="Gene3D" id="2.70.130.10">
    <property type="entry name" value="Mannose-6-phosphate receptor binding domain"/>
    <property type="match status" value="1"/>
</dbReference>
<evidence type="ECO:0000313" key="7">
    <source>
        <dbReference type="RefSeq" id="XP_018018050.1"/>
    </source>
</evidence>
<feature type="signal peptide" evidence="4">
    <location>
        <begin position="1"/>
        <end position="23"/>
    </location>
</feature>
<feature type="domain" description="MRH" evidence="5">
    <location>
        <begin position="85"/>
        <end position="195"/>
    </location>
</feature>
<accession>A0A8B7NWF3</accession>
<evidence type="ECO:0000256" key="3">
    <source>
        <dbReference type="SAM" id="Coils"/>
    </source>
</evidence>
<feature type="coiled-coil region" evidence="3">
    <location>
        <begin position="255"/>
        <end position="282"/>
    </location>
</feature>
<dbReference type="OrthoDB" id="28322at2759"/>
<sequence>MMSSYLTLRICAILATFLVLSPALVDDHLIRVVNWPPGPANENHNLHSSSGGSGERLQEYYAPVHIAAAKPSNFTGPDHLRPIINSCYKFLDAKYEYQVCMFKSFSQKEVGSSSTHHLSPTRSLGVWRSWEIENGQFRALLYDFGHACSTNSTVVSHRKAKVELQCGAHPHIASVEEPSKCFYVAVVVTPLVCGDDSVMAVYPRLQHHHRHHWDQLFTDWRSGLYTDAGYRAALEQLYRRAGLINDASLVEGTSCADCLSRLEELQQRILELESKLYALKDV</sequence>
<dbReference type="Pfam" id="PF13015">
    <property type="entry name" value="PRKCSH_1"/>
    <property type="match status" value="1"/>
</dbReference>
<proteinExistence type="predicted"/>
<dbReference type="InterPro" id="IPR036607">
    <property type="entry name" value="PRKCSH"/>
</dbReference>
<protein>
    <submittedName>
        <fullName evidence="7">N-acetylglucosamine-1-phosphotransferase subunit gamma-like</fullName>
    </submittedName>
</protein>
<dbReference type="AlphaFoldDB" id="A0A8B7NWF3"/>
<dbReference type="InterPro" id="IPR039794">
    <property type="entry name" value="Gtb1-like"/>
</dbReference>
<feature type="chain" id="PRO_5034884638" evidence="4">
    <location>
        <begin position="24"/>
        <end position="282"/>
    </location>
</feature>
<dbReference type="InterPro" id="IPR044865">
    <property type="entry name" value="MRH_dom"/>
</dbReference>
<keyword evidence="2" id="KW-1015">Disulfide bond</keyword>
<dbReference type="GO" id="GO:0005794">
    <property type="term" value="C:Golgi apparatus"/>
    <property type="evidence" value="ECO:0007669"/>
    <property type="project" value="TreeGrafter"/>
</dbReference>
<evidence type="ECO:0000256" key="4">
    <source>
        <dbReference type="SAM" id="SignalP"/>
    </source>
</evidence>
<dbReference type="RefSeq" id="XP_018018050.1">
    <property type="nucleotide sequence ID" value="XM_018162561.2"/>
</dbReference>
<evidence type="ECO:0000259" key="5">
    <source>
        <dbReference type="PROSITE" id="PS51914"/>
    </source>
</evidence>